<evidence type="ECO:0000313" key="2">
    <source>
        <dbReference type="Proteomes" id="UP000023785"/>
    </source>
</evidence>
<sequence length="154" mass="17443">MSNKSNVQNDLNIASAQGLSDLIAVSTGFVDVFKIQCYEQPDILLPQNLVLSVQVHLTGTKVMKWHDLELPVYAVHQPDLDEVTALIIEGEMPSRRFALLCDEMPEALRLRISEVVDVDQEVKENTGIFQYVSIREELCQIPNLDDIYETIIQD</sequence>
<evidence type="ECO:0008006" key="3">
    <source>
        <dbReference type="Google" id="ProtNLM"/>
    </source>
</evidence>
<dbReference type="eggNOG" id="ENOG50346E2">
    <property type="taxonomic scope" value="Bacteria"/>
</dbReference>
<organism evidence="1 2">
    <name type="scientific">Acinetobacter nectaris CIP 110549</name>
    <dbReference type="NCBI Taxonomy" id="1392540"/>
    <lineage>
        <taxon>Bacteria</taxon>
        <taxon>Pseudomonadati</taxon>
        <taxon>Pseudomonadota</taxon>
        <taxon>Gammaproteobacteria</taxon>
        <taxon>Moraxellales</taxon>
        <taxon>Moraxellaceae</taxon>
        <taxon>Acinetobacter</taxon>
    </lineage>
</organism>
<gene>
    <name evidence="1" type="ORF">P256_02058</name>
</gene>
<dbReference type="PATRIC" id="fig|1392540.3.peg.1986"/>
<dbReference type="Proteomes" id="UP000023785">
    <property type="component" value="Unassembled WGS sequence"/>
</dbReference>
<dbReference type="HOGENOM" id="CLU_144593_0_0_6"/>
<name>V2URZ7_9GAMM</name>
<accession>V2URZ7</accession>
<protein>
    <recommendedName>
        <fullName evidence="3">CheW-like domain-containing protein</fullName>
    </recommendedName>
</protein>
<dbReference type="RefSeq" id="WP_023273676.1">
    <property type="nucleotide sequence ID" value="NZ_KI530735.1"/>
</dbReference>
<dbReference type="STRING" id="1392540.P256_02058"/>
<reference evidence="1 2" key="1">
    <citation type="submission" date="2013-10" db="EMBL/GenBank/DDBJ databases">
        <title>The Genome Sequence of Acinetobacter nectaris CIP 110549.</title>
        <authorList>
            <consortium name="The Broad Institute Genomics Platform"/>
            <consortium name="The Broad Institute Genome Sequencing Center for Infectious Disease"/>
            <person name="Cerqueira G."/>
            <person name="Feldgarden M."/>
            <person name="Courvalin P."/>
            <person name="Grillot-Courvalin C."/>
            <person name="Clermont D."/>
            <person name="Rocha E."/>
            <person name="Yoon E.-J."/>
            <person name="Nemec A."/>
            <person name="Young S.K."/>
            <person name="Zeng Q."/>
            <person name="Gargeya S."/>
            <person name="Fitzgerald M."/>
            <person name="Abouelleil A."/>
            <person name="Alvarado L."/>
            <person name="Berlin A.M."/>
            <person name="Chapman S.B."/>
            <person name="Gainer-Dewar J."/>
            <person name="Goldberg J."/>
            <person name="Gnerre S."/>
            <person name="Griggs A."/>
            <person name="Gujja S."/>
            <person name="Hansen M."/>
            <person name="Howarth C."/>
            <person name="Imamovic A."/>
            <person name="Ireland A."/>
            <person name="Larimer J."/>
            <person name="McCowan C."/>
            <person name="Murphy C."/>
            <person name="Pearson M."/>
            <person name="Poon T.W."/>
            <person name="Priest M."/>
            <person name="Roberts A."/>
            <person name="Saif S."/>
            <person name="Shea T."/>
            <person name="Sykes S."/>
            <person name="Wortman J."/>
            <person name="Nusbaum C."/>
            <person name="Birren B."/>
        </authorList>
    </citation>
    <scope>NUCLEOTIDE SEQUENCE [LARGE SCALE GENOMIC DNA]</scope>
    <source>
        <strain evidence="1 2">CIP 110549</strain>
    </source>
</reference>
<keyword evidence="2" id="KW-1185">Reference proteome</keyword>
<proteinExistence type="predicted"/>
<dbReference type="AlphaFoldDB" id="V2URZ7"/>
<comment type="caution">
    <text evidence="1">The sequence shown here is derived from an EMBL/GenBank/DDBJ whole genome shotgun (WGS) entry which is preliminary data.</text>
</comment>
<dbReference type="EMBL" id="AYER01000008">
    <property type="protein sequence ID" value="ESK38134.1"/>
    <property type="molecule type" value="Genomic_DNA"/>
</dbReference>
<evidence type="ECO:0000313" key="1">
    <source>
        <dbReference type="EMBL" id="ESK38134.1"/>
    </source>
</evidence>